<protein>
    <submittedName>
        <fullName evidence="1">Uncharacterized protein</fullName>
    </submittedName>
</protein>
<keyword evidence="2" id="KW-1185">Reference proteome</keyword>
<dbReference type="STRING" id="742725.HMPREF9450_01945"/>
<sequence>MFRPTETFCRSLAFIQTHDRIVYPDDLPDELLEAWIDPEADDSMGHIAIARLSPTRIYTATPDDQSIPLKVFVYTYDRYCSESYRERGPERWLDPSAERRYLQFQFILQTLRYDREHGTAVYSSHIDIFDYGDYERIVREIAEDDTDEESN</sequence>
<evidence type="ECO:0000313" key="1">
    <source>
        <dbReference type="EMBL" id="EHB91896.1"/>
    </source>
</evidence>
<reference evidence="1 2" key="1">
    <citation type="submission" date="2011-08" db="EMBL/GenBank/DDBJ databases">
        <title>The Genome Sequence of Alistipes indistinctus YIT 12060.</title>
        <authorList>
            <consortium name="The Broad Institute Genome Sequencing Platform"/>
            <person name="Earl A."/>
            <person name="Ward D."/>
            <person name="Feldgarden M."/>
            <person name="Gevers D."/>
            <person name="Morotomi M."/>
            <person name="Young S.K."/>
            <person name="Zeng Q."/>
            <person name="Gargeya S."/>
            <person name="Fitzgerald M."/>
            <person name="Haas B."/>
            <person name="Abouelleil A."/>
            <person name="Alvarado L."/>
            <person name="Arachchi H.M."/>
            <person name="Berlin A."/>
            <person name="Brown A."/>
            <person name="Chapman S.B."/>
            <person name="Chen Z."/>
            <person name="Dunbar C."/>
            <person name="Freedman E."/>
            <person name="Gearin G."/>
            <person name="Gellesch M."/>
            <person name="Goldberg J."/>
            <person name="Griggs A."/>
            <person name="Gujja S."/>
            <person name="Heiman D."/>
            <person name="Howarth C."/>
            <person name="Larson L."/>
            <person name="Lui A."/>
            <person name="MacDonald P.J.P."/>
            <person name="Montmayeur A."/>
            <person name="Murphy C."/>
            <person name="Neiman D."/>
            <person name="Pearson M."/>
            <person name="Priest M."/>
            <person name="Roberts A."/>
            <person name="Saif S."/>
            <person name="Shea T."/>
            <person name="Shenoy N."/>
            <person name="Sisk P."/>
            <person name="Stolte C."/>
            <person name="Sykes S."/>
            <person name="Wortman J."/>
            <person name="Nusbaum C."/>
            <person name="Birren B."/>
        </authorList>
    </citation>
    <scope>NUCLEOTIDE SEQUENCE [LARGE SCALE GENOMIC DNA]</scope>
    <source>
        <strain evidence="1 2">YIT 12060</strain>
    </source>
</reference>
<evidence type="ECO:0000313" key="2">
    <source>
        <dbReference type="Proteomes" id="UP000006008"/>
    </source>
</evidence>
<dbReference type="HOGENOM" id="CLU_1727505_0_0_10"/>
<dbReference type="AlphaFoldDB" id="G5HBD0"/>
<accession>G5HBD0</accession>
<dbReference type="Proteomes" id="UP000006008">
    <property type="component" value="Unassembled WGS sequence"/>
</dbReference>
<dbReference type="PATRIC" id="fig|742725.3.peg.2040"/>
<proteinExistence type="predicted"/>
<comment type="caution">
    <text evidence="1">The sequence shown here is derived from an EMBL/GenBank/DDBJ whole genome shotgun (WGS) entry which is preliminary data.</text>
</comment>
<organism evidence="1 2">
    <name type="scientific">Alistipes indistinctus YIT 12060</name>
    <dbReference type="NCBI Taxonomy" id="742725"/>
    <lineage>
        <taxon>Bacteria</taxon>
        <taxon>Pseudomonadati</taxon>
        <taxon>Bacteroidota</taxon>
        <taxon>Bacteroidia</taxon>
        <taxon>Bacteroidales</taxon>
        <taxon>Rikenellaceae</taxon>
        <taxon>Alistipes</taxon>
    </lineage>
</organism>
<gene>
    <name evidence="1" type="ORF">HMPREF9450_01945</name>
</gene>
<name>G5HBD0_9BACT</name>
<dbReference type="GeneID" id="92815029"/>
<dbReference type="EMBL" id="ADLD01000013">
    <property type="protein sequence ID" value="EHB91896.1"/>
    <property type="molecule type" value="Genomic_DNA"/>
</dbReference>
<dbReference type="RefSeq" id="WP_009134751.1">
    <property type="nucleotide sequence ID" value="NZ_CP102250.1"/>
</dbReference>